<evidence type="ECO:0000256" key="3">
    <source>
        <dbReference type="ARBA" id="ARBA00004496"/>
    </source>
</evidence>
<evidence type="ECO:0000256" key="4">
    <source>
        <dbReference type="ARBA" id="ARBA00022490"/>
    </source>
</evidence>
<keyword evidence="5" id="KW-0472">Membrane</keyword>
<evidence type="ECO:0000256" key="1">
    <source>
        <dbReference type="ARBA" id="ARBA00004370"/>
    </source>
</evidence>
<dbReference type="PROSITE" id="PS51886">
    <property type="entry name" value="TLDC"/>
    <property type="match status" value="1"/>
</dbReference>
<protein>
    <recommendedName>
        <fullName evidence="7">MTOR-associated protein MEAK7</fullName>
    </recommendedName>
    <alternativeName>
        <fullName evidence="9">TBC/LysM-associated domain-containing protein 1</fullName>
    </alternativeName>
    <alternativeName>
        <fullName evidence="8">TLD domain-containing protein 1</fullName>
    </alternativeName>
</protein>
<gene>
    <name evidence="11" type="ORF">LSTR_LSTR012392</name>
</gene>
<dbReference type="GO" id="GO:0005634">
    <property type="term" value="C:nucleus"/>
    <property type="evidence" value="ECO:0007669"/>
    <property type="project" value="TreeGrafter"/>
</dbReference>
<evidence type="ECO:0000259" key="10">
    <source>
        <dbReference type="PROSITE" id="PS51886"/>
    </source>
</evidence>
<keyword evidence="4" id="KW-0963">Cytoplasm</keyword>
<dbReference type="GO" id="GO:0005764">
    <property type="term" value="C:lysosome"/>
    <property type="evidence" value="ECO:0007669"/>
    <property type="project" value="UniProtKB-SubCell"/>
</dbReference>
<dbReference type="InParanoid" id="A0A482WTX0"/>
<dbReference type="Proteomes" id="UP000291343">
    <property type="component" value="Unassembled WGS sequence"/>
</dbReference>
<dbReference type="SMART" id="SM00584">
    <property type="entry name" value="TLDc"/>
    <property type="match status" value="1"/>
</dbReference>
<keyword evidence="12" id="KW-1185">Reference proteome</keyword>
<evidence type="ECO:0000256" key="2">
    <source>
        <dbReference type="ARBA" id="ARBA00004371"/>
    </source>
</evidence>
<dbReference type="PANTHER" id="PTHR23354:SF131">
    <property type="entry name" value="MTOR-ASSOCIATED PROTEIN MEAK7"/>
    <property type="match status" value="1"/>
</dbReference>
<organism evidence="11 12">
    <name type="scientific">Laodelphax striatellus</name>
    <name type="common">Small brown planthopper</name>
    <name type="synonym">Delphax striatella</name>
    <dbReference type="NCBI Taxonomy" id="195883"/>
    <lineage>
        <taxon>Eukaryota</taxon>
        <taxon>Metazoa</taxon>
        <taxon>Ecdysozoa</taxon>
        <taxon>Arthropoda</taxon>
        <taxon>Hexapoda</taxon>
        <taxon>Insecta</taxon>
        <taxon>Pterygota</taxon>
        <taxon>Neoptera</taxon>
        <taxon>Paraneoptera</taxon>
        <taxon>Hemiptera</taxon>
        <taxon>Auchenorrhyncha</taxon>
        <taxon>Fulgoroidea</taxon>
        <taxon>Delphacidae</taxon>
        <taxon>Criomorphinae</taxon>
        <taxon>Laodelphax</taxon>
    </lineage>
</organism>
<evidence type="ECO:0000256" key="7">
    <source>
        <dbReference type="ARBA" id="ARBA00039594"/>
    </source>
</evidence>
<accession>A0A482WTX0</accession>
<reference evidence="11 12" key="1">
    <citation type="journal article" date="2017" name="Gigascience">
        <title>Genome sequence of the small brown planthopper, Laodelphax striatellus.</title>
        <authorList>
            <person name="Zhu J."/>
            <person name="Jiang F."/>
            <person name="Wang X."/>
            <person name="Yang P."/>
            <person name="Bao Y."/>
            <person name="Zhao W."/>
            <person name="Wang W."/>
            <person name="Lu H."/>
            <person name="Wang Q."/>
            <person name="Cui N."/>
            <person name="Li J."/>
            <person name="Chen X."/>
            <person name="Luo L."/>
            <person name="Yu J."/>
            <person name="Kang L."/>
            <person name="Cui F."/>
        </authorList>
    </citation>
    <scope>NUCLEOTIDE SEQUENCE [LARGE SCALE GENOMIC DNA]</scope>
    <source>
        <strain evidence="11">Lst14</strain>
    </source>
</reference>
<sequence>MGNNNSSKKRRSRRGRLSVCEVTRIVDSLDGSCNTDLSKGVSVEVVKTLWREELVPSLLVLYQEELFPLSGGRSRKTVEEFAELYVNLARGDTAERARAIARVLMEPKRRQLYLHEKTTPEKHLEPILLASLVKYVSDVLESYLRGIERRRTREFLSWQSAVSCAKENVFNVARCWCVELESDSSEVSLDDLELWVARCGVMSLLHKELMTALYNLESDEMERDATTDERVSLLPVAMNTSDTAVTHSVLDLAHILHLNYLLNQDYQRQWRPLFSTGSHGESFSMLVGKIAERGPTIIVVEDEAGHVFGGVTSHSWLVSPKFQGDSTCFLFTLRPQVTVFHASGFNDHFMYLNQNQSTMPNGLGMGGQLNYWGFWLDAEFGKGKCSESCTTFSNYKTMSATREFTIKHLEVWGVGPAPLSAEDKGERPGILVKDPTARCILEMAGKTQHSAGMKELDPQ</sequence>
<dbReference type="FunCoup" id="A0A482WTX0">
    <property type="interactions" value="592"/>
</dbReference>
<evidence type="ECO:0000313" key="11">
    <source>
        <dbReference type="EMBL" id="RZF37049.1"/>
    </source>
</evidence>
<dbReference type="PANTHER" id="PTHR23354">
    <property type="entry name" value="NUCLEOLAR PROTEIN 7/ESTROGEN RECEPTOR COACTIVATOR-RELATED"/>
    <property type="match status" value="1"/>
</dbReference>
<feature type="domain" description="TLDc" evidence="10">
    <location>
        <begin position="248"/>
        <end position="415"/>
    </location>
</feature>
<dbReference type="AlphaFoldDB" id="A0A482WTX0"/>
<dbReference type="GO" id="GO:0016020">
    <property type="term" value="C:membrane"/>
    <property type="evidence" value="ECO:0007669"/>
    <property type="project" value="UniProtKB-SubCell"/>
</dbReference>
<dbReference type="GO" id="GO:0006979">
    <property type="term" value="P:response to oxidative stress"/>
    <property type="evidence" value="ECO:0007669"/>
    <property type="project" value="TreeGrafter"/>
</dbReference>
<evidence type="ECO:0000256" key="6">
    <source>
        <dbReference type="ARBA" id="ARBA00023228"/>
    </source>
</evidence>
<dbReference type="InterPro" id="IPR006571">
    <property type="entry name" value="TLDc_dom"/>
</dbReference>
<proteinExistence type="predicted"/>
<dbReference type="STRING" id="195883.A0A482WTX0"/>
<comment type="caution">
    <text evidence="11">The sequence shown here is derived from an EMBL/GenBank/DDBJ whole genome shotgun (WGS) entry which is preliminary data.</text>
</comment>
<dbReference type="OrthoDB" id="289228at2759"/>
<dbReference type="Pfam" id="PF07534">
    <property type="entry name" value="TLD"/>
    <property type="match status" value="1"/>
</dbReference>
<evidence type="ECO:0000256" key="5">
    <source>
        <dbReference type="ARBA" id="ARBA00023136"/>
    </source>
</evidence>
<evidence type="ECO:0000313" key="12">
    <source>
        <dbReference type="Proteomes" id="UP000291343"/>
    </source>
</evidence>
<dbReference type="EMBL" id="QKKF02025379">
    <property type="protein sequence ID" value="RZF37049.1"/>
    <property type="molecule type" value="Genomic_DNA"/>
</dbReference>
<comment type="subcellular location">
    <subcellularLocation>
        <location evidence="3">Cytoplasm</location>
    </subcellularLocation>
    <subcellularLocation>
        <location evidence="2">Lysosome</location>
    </subcellularLocation>
    <subcellularLocation>
        <location evidence="1">Membrane</location>
    </subcellularLocation>
</comment>
<evidence type="ECO:0000256" key="8">
    <source>
        <dbReference type="ARBA" id="ARBA00041780"/>
    </source>
</evidence>
<evidence type="ECO:0000256" key="9">
    <source>
        <dbReference type="ARBA" id="ARBA00042134"/>
    </source>
</evidence>
<keyword evidence="6" id="KW-0458">Lysosome</keyword>
<dbReference type="SMR" id="A0A482WTX0"/>
<name>A0A482WTX0_LAOST</name>